<proteinExistence type="predicted"/>
<evidence type="ECO:0000313" key="1">
    <source>
        <dbReference type="EMBL" id="SFZ93811.1"/>
    </source>
</evidence>
<dbReference type="Proteomes" id="UP000182544">
    <property type="component" value="Unassembled WGS sequence"/>
</dbReference>
<evidence type="ECO:0000313" key="2">
    <source>
        <dbReference type="Proteomes" id="UP000182544"/>
    </source>
</evidence>
<dbReference type="AlphaFoldDB" id="A0A1K2IQ31"/>
<dbReference type="OrthoDB" id="1427821at2"/>
<keyword evidence="2" id="KW-1185">Reference proteome</keyword>
<name>A0A1K2IQ31_9FLAO</name>
<accession>A0A1K2IQ31</accession>
<sequence>MTLIDSVSFLDEYDQFFGIKTETEFKDRIIIVKSINKPLISKIREWKNLKDMRNELLAHNLRIGKNGEFVFGENVADYDAPRTIYDLFLLSNLIQFATTTINSEFDSELKSIQLEYDNKISNQSIILTKEDVSSITVDLLMKANELKKKHNRDYEFRANKTNWDKI</sequence>
<reference evidence="1 2" key="1">
    <citation type="submission" date="2016-10" db="EMBL/GenBank/DDBJ databases">
        <authorList>
            <person name="de Groot N.N."/>
        </authorList>
    </citation>
    <scope>NUCLEOTIDE SEQUENCE [LARGE SCALE GENOMIC DNA]</scope>
    <source>
        <strain evidence="1 2">DSM 18180</strain>
    </source>
</reference>
<organism evidence="1 2">
    <name type="scientific">Flaviramulus basaltis</name>
    <dbReference type="NCBI Taxonomy" id="369401"/>
    <lineage>
        <taxon>Bacteria</taxon>
        <taxon>Pseudomonadati</taxon>
        <taxon>Bacteroidota</taxon>
        <taxon>Flavobacteriia</taxon>
        <taxon>Flavobacteriales</taxon>
        <taxon>Flavobacteriaceae</taxon>
        <taxon>Flaviramulus</taxon>
    </lineage>
</organism>
<dbReference type="RefSeq" id="WP_072402961.1">
    <property type="nucleotide sequence ID" value="NZ_FPKV01000003.1"/>
</dbReference>
<dbReference type="EMBL" id="FPKV01000003">
    <property type="protein sequence ID" value="SFZ93811.1"/>
    <property type="molecule type" value="Genomic_DNA"/>
</dbReference>
<gene>
    <name evidence="1" type="ORF">SAMN05428642_103348</name>
</gene>
<protein>
    <submittedName>
        <fullName evidence="1">Uncharacterized protein</fullName>
    </submittedName>
</protein>